<dbReference type="RefSeq" id="WP_081864419.1">
    <property type="nucleotide sequence ID" value="NZ_ASRX01000002.1"/>
</dbReference>
<dbReference type="SUPFAM" id="SSF53850">
    <property type="entry name" value="Periplasmic binding protein-like II"/>
    <property type="match status" value="1"/>
</dbReference>
<protein>
    <submittedName>
        <fullName evidence="6">Transcriptional regulator, LysR family</fullName>
    </submittedName>
</protein>
<dbReference type="Pfam" id="PF03466">
    <property type="entry name" value="LysR_substrate"/>
    <property type="match status" value="1"/>
</dbReference>
<evidence type="ECO:0000259" key="5">
    <source>
        <dbReference type="PROSITE" id="PS50931"/>
    </source>
</evidence>
<dbReference type="Pfam" id="PF00126">
    <property type="entry name" value="HTH_1"/>
    <property type="match status" value="1"/>
</dbReference>
<dbReference type="CDD" id="cd08422">
    <property type="entry name" value="PBP2_CrgA_like"/>
    <property type="match status" value="1"/>
</dbReference>
<accession>A0A017THF3</accession>
<reference evidence="6 7" key="1">
    <citation type="submission" date="2013-05" db="EMBL/GenBank/DDBJ databases">
        <title>Genome assembly of Chondromyces apiculatus DSM 436.</title>
        <authorList>
            <person name="Sharma G."/>
            <person name="Khatri I."/>
            <person name="Kaur C."/>
            <person name="Mayilraj S."/>
            <person name="Subramanian S."/>
        </authorList>
    </citation>
    <scope>NUCLEOTIDE SEQUENCE [LARGE SCALE GENOMIC DNA]</scope>
    <source>
        <strain evidence="6 7">DSM 436</strain>
    </source>
</reference>
<name>A0A017THF3_9BACT</name>
<sequence>MSERTRSAFPEISLPLLVAFCRTFEEGSFTGAARSLHLRPAAVSRAIAKVEAALGVVLFRRTTRQLRATPAAARYYEEVRPALEMLAGAEERVHERGVVRGRVRISVPTTWGLHRLLPQLEGFAEAHPAVELDILVSNMVVDFVREGCDLAVRLGRIEDESLVSRKLGEATVGMFASPRYLERCGAPSSVEELAEHTLLPFVAPRTGRVFPWIFAGPEEEMIPAGPIRSFEDPQAVIALARGGVGICQIYHFMVEAECREGALVEVLPARNGRKRKFSLVYPKQAVSPAVRAVIDFILSRGR</sequence>
<comment type="caution">
    <text evidence="6">The sequence shown here is derived from an EMBL/GenBank/DDBJ whole genome shotgun (WGS) entry which is preliminary data.</text>
</comment>
<dbReference type="GO" id="GO:0003700">
    <property type="term" value="F:DNA-binding transcription factor activity"/>
    <property type="evidence" value="ECO:0007669"/>
    <property type="project" value="InterPro"/>
</dbReference>
<dbReference type="SUPFAM" id="SSF46785">
    <property type="entry name" value="Winged helix' DNA-binding domain"/>
    <property type="match status" value="1"/>
</dbReference>
<gene>
    <name evidence="6" type="ORF">CAP_2564</name>
</gene>
<dbReference type="InterPro" id="IPR036390">
    <property type="entry name" value="WH_DNA-bd_sf"/>
</dbReference>
<proteinExistence type="inferred from homology"/>
<dbReference type="Proteomes" id="UP000019678">
    <property type="component" value="Unassembled WGS sequence"/>
</dbReference>
<evidence type="ECO:0000313" key="7">
    <source>
        <dbReference type="Proteomes" id="UP000019678"/>
    </source>
</evidence>
<keyword evidence="7" id="KW-1185">Reference proteome</keyword>
<dbReference type="STRING" id="1192034.CAP_2564"/>
<dbReference type="EMBL" id="ASRX01000002">
    <property type="protein sequence ID" value="EYF08703.1"/>
    <property type="molecule type" value="Genomic_DNA"/>
</dbReference>
<organism evidence="6 7">
    <name type="scientific">Chondromyces apiculatus DSM 436</name>
    <dbReference type="NCBI Taxonomy" id="1192034"/>
    <lineage>
        <taxon>Bacteria</taxon>
        <taxon>Pseudomonadati</taxon>
        <taxon>Myxococcota</taxon>
        <taxon>Polyangia</taxon>
        <taxon>Polyangiales</taxon>
        <taxon>Polyangiaceae</taxon>
        <taxon>Chondromyces</taxon>
    </lineage>
</organism>
<dbReference type="eggNOG" id="COG0583">
    <property type="taxonomic scope" value="Bacteria"/>
</dbReference>
<dbReference type="InterPro" id="IPR036388">
    <property type="entry name" value="WH-like_DNA-bd_sf"/>
</dbReference>
<dbReference type="AlphaFoldDB" id="A0A017THF3"/>
<evidence type="ECO:0000256" key="2">
    <source>
        <dbReference type="ARBA" id="ARBA00023015"/>
    </source>
</evidence>
<dbReference type="PROSITE" id="PS50931">
    <property type="entry name" value="HTH_LYSR"/>
    <property type="match status" value="1"/>
</dbReference>
<dbReference type="InterPro" id="IPR058163">
    <property type="entry name" value="LysR-type_TF_proteobact-type"/>
</dbReference>
<dbReference type="Gene3D" id="3.40.190.290">
    <property type="match status" value="1"/>
</dbReference>
<keyword evidence="2" id="KW-0805">Transcription regulation</keyword>
<keyword evidence="3" id="KW-0238">DNA-binding</keyword>
<dbReference type="PANTHER" id="PTHR30537:SF5">
    <property type="entry name" value="HTH-TYPE TRANSCRIPTIONAL ACTIVATOR TTDR-RELATED"/>
    <property type="match status" value="1"/>
</dbReference>
<feature type="domain" description="HTH lysR-type" evidence="5">
    <location>
        <begin position="12"/>
        <end position="69"/>
    </location>
</feature>
<dbReference type="OrthoDB" id="5416547at2"/>
<evidence type="ECO:0000313" key="6">
    <source>
        <dbReference type="EMBL" id="EYF08703.1"/>
    </source>
</evidence>
<keyword evidence="4" id="KW-0804">Transcription</keyword>
<dbReference type="InterPro" id="IPR000847">
    <property type="entry name" value="LysR_HTH_N"/>
</dbReference>
<evidence type="ECO:0000256" key="4">
    <source>
        <dbReference type="ARBA" id="ARBA00023163"/>
    </source>
</evidence>
<dbReference type="PANTHER" id="PTHR30537">
    <property type="entry name" value="HTH-TYPE TRANSCRIPTIONAL REGULATOR"/>
    <property type="match status" value="1"/>
</dbReference>
<comment type="similarity">
    <text evidence="1">Belongs to the LysR transcriptional regulatory family.</text>
</comment>
<dbReference type="InterPro" id="IPR005119">
    <property type="entry name" value="LysR_subst-bd"/>
</dbReference>
<evidence type="ECO:0000256" key="3">
    <source>
        <dbReference type="ARBA" id="ARBA00023125"/>
    </source>
</evidence>
<evidence type="ECO:0000256" key="1">
    <source>
        <dbReference type="ARBA" id="ARBA00009437"/>
    </source>
</evidence>
<dbReference type="GO" id="GO:0003677">
    <property type="term" value="F:DNA binding"/>
    <property type="evidence" value="ECO:0007669"/>
    <property type="project" value="UniProtKB-KW"/>
</dbReference>
<dbReference type="Gene3D" id="1.10.10.10">
    <property type="entry name" value="Winged helix-like DNA-binding domain superfamily/Winged helix DNA-binding domain"/>
    <property type="match status" value="1"/>
</dbReference>